<dbReference type="GO" id="GO:0016757">
    <property type="term" value="F:glycosyltransferase activity"/>
    <property type="evidence" value="ECO:0007669"/>
    <property type="project" value="UniProtKB-KW"/>
</dbReference>
<dbReference type="InterPro" id="IPR029044">
    <property type="entry name" value="Nucleotide-diphossugar_trans"/>
</dbReference>
<evidence type="ECO:0000256" key="1">
    <source>
        <dbReference type="ARBA" id="ARBA00022676"/>
    </source>
</evidence>
<sequence>MGTKKAIVLSGDNHYTAQITTTIKSIVYHLRRVKIYLINSDIPQEYFFNLNLRLKQLDSELVDLKINPELFSNAESPKAHISKITYGRLMIPQLVTEDRALYIDSDAIVDQSISELWTMDLGDYPIAAVHDVFLADIFNAGIILFNNKKLREDPDLVDNMLAAAQQKGILDADQTVLNQFFNHQYLELGLEYNYVIGYDRDVSLAPRNAPGYFEKMLNCPQPKIIHYASPDKPWNLQSAGRMREKWWQYHNLDWVTITQHGQLPQLTKPVKGKFFTLTASDSMIHLAKLAQALPDYEFHVAAFSLVSPTLLNYMRFHNVHVYASISKPRVEELMHDCTAYLDINRETKYQDWIERFAKNGRPVYSFASDAAALSDQVHQEIFADDDYQKMVQRIQKNG</sequence>
<dbReference type="InterPro" id="IPR050748">
    <property type="entry name" value="Glycosyltrans_8_dom-fam"/>
</dbReference>
<evidence type="ECO:0000313" key="5">
    <source>
        <dbReference type="Proteomes" id="UP000003987"/>
    </source>
</evidence>
<evidence type="ECO:0000313" key="4">
    <source>
        <dbReference type="EMBL" id="EEU29913.1"/>
    </source>
</evidence>
<keyword evidence="2 4" id="KW-0808">Transferase</keyword>
<dbReference type="CDD" id="cd04194">
    <property type="entry name" value="GT8_A4GalT_like"/>
    <property type="match status" value="1"/>
</dbReference>
<dbReference type="AlphaFoldDB" id="C7XX93"/>
<dbReference type="GO" id="GO:0046872">
    <property type="term" value="F:metal ion binding"/>
    <property type="evidence" value="ECO:0007669"/>
    <property type="project" value="UniProtKB-KW"/>
</dbReference>
<dbReference type="Proteomes" id="UP000003987">
    <property type="component" value="Unassembled WGS sequence"/>
</dbReference>
<dbReference type="PANTHER" id="PTHR13778:SF47">
    <property type="entry name" value="LIPOPOLYSACCHARIDE 1,3-GALACTOSYLTRANSFERASE"/>
    <property type="match status" value="1"/>
</dbReference>
<dbReference type="EMBL" id="GG698805">
    <property type="protein sequence ID" value="EEU29913.1"/>
    <property type="molecule type" value="Genomic_DNA"/>
</dbReference>
<keyword evidence="1" id="KW-0328">Glycosyltransferase</keyword>
<dbReference type="Pfam" id="PF01501">
    <property type="entry name" value="Glyco_transf_8"/>
    <property type="match status" value="1"/>
</dbReference>
<dbReference type="RefSeq" id="WP_006917261.1">
    <property type="nucleotide sequence ID" value="NZ_GG698805.1"/>
</dbReference>
<accession>C7XX93</accession>
<dbReference type="eggNOG" id="COG1442">
    <property type="taxonomic scope" value="Bacteria"/>
</dbReference>
<evidence type="ECO:0000256" key="2">
    <source>
        <dbReference type="ARBA" id="ARBA00022679"/>
    </source>
</evidence>
<name>C7XX93_9LACO</name>
<evidence type="ECO:0000256" key="3">
    <source>
        <dbReference type="ARBA" id="ARBA00022723"/>
    </source>
</evidence>
<gene>
    <name evidence="4" type="ORF">HMPREF0501_01378</name>
</gene>
<reference evidence="4 5" key="1">
    <citation type="submission" date="2009-06" db="EMBL/GenBank/DDBJ databases">
        <title>The Genome Sequence of Lactobacillus coleohominis strain 101-4-CHN.</title>
        <authorList>
            <consortium name="The Broad Institute Genome Sequencing Platform"/>
            <person name="Ward D."/>
            <person name="Young S.K."/>
            <person name="Zeng Q."/>
            <person name="Koehrsen M."/>
            <person name="Alvarado L."/>
            <person name="Berlin A."/>
            <person name="Borenstein D."/>
            <person name="Chen Z."/>
            <person name="Engels R."/>
            <person name="Freedman E."/>
            <person name="Gellesch M."/>
            <person name="Goldberg J."/>
            <person name="Griggs A."/>
            <person name="Gujja S."/>
            <person name="Heiman D."/>
            <person name="Hepburn T."/>
            <person name="Howarth C."/>
            <person name="Jen D."/>
            <person name="Larson L."/>
            <person name="Lewis B."/>
            <person name="Mehta T."/>
            <person name="Park D."/>
            <person name="Pearson M."/>
            <person name="Roberts A."/>
            <person name="Saif S."/>
            <person name="Shea T."/>
            <person name="Shenoy N."/>
            <person name="Sisk P."/>
            <person name="Stolte C."/>
            <person name="Sykes S."/>
            <person name="Walk T."/>
            <person name="White J."/>
            <person name="Yandava C."/>
            <person name="Liu Y."/>
            <person name="Xu Q."/>
            <person name="Lander E."/>
            <person name="Nusbaum C."/>
            <person name="Galagan J."/>
            <person name="Birren B."/>
        </authorList>
    </citation>
    <scope>NUCLEOTIDE SEQUENCE [LARGE SCALE GENOMIC DNA]</scope>
    <source>
        <strain evidence="4 5">101-4-CHN</strain>
    </source>
</reference>
<dbReference type="InterPro" id="IPR002495">
    <property type="entry name" value="Glyco_trans_8"/>
</dbReference>
<dbReference type="PANTHER" id="PTHR13778">
    <property type="entry name" value="GLYCOSYLTRANSFERASE 8 DOMAIN-CONTAINING PROTEIN"/>
    <property type="match status" value="1"/>
</dbReference>
<dbReference type="STRING" id="575594.HMPREF0501_01378"/>
<organism evidence="4 5">
    <name type="scientific">Limosilactobacillus coleohominis 101-4-CHN</name>
    <dbReference type="NCBI Taxonomy" id="575594"/>
    <lineage>
        <taxon>Bacteria</taxon>
        <taxon>Bacillati</taxon>
        <taxon>Bacillota</taxon>
        <taxon>Bacilli</taxon>
        <taxon>Lactobacillales</taxon>
        <taxon>Lactobacillaceae</taxon>
        <taxon>Limosilactobacillus</taxon>
    </lineage>
</organism>
<dbReference type="HOGENOM" id="CLU_050833_2_1_9"/>
<proteinExistence type="predicted"/>
<dbReference type="Gene3D" id="3.90.550.10">
    <property type="entry name" value="Spore Coat Polysaccharide Biosynthesis Protein SpsA, Chain A"/>
    <property type="match status" value="1"/>
</dbReference>
<keyword evidence="3" id="KW-0479">Metal-binding</keyword>
<keyword evidence="5" id="KW-1185">Reference proteome</keyword>
<dbReference type="OrthoDB" id="796510at2"/>
<dbReference type="SUPFAM" id="SSF53448">
    <property type="entry name" value="Nucleotide-diphospho-sugar transferases"/>
    <property type="match status" value="1"/>
</dbReference>
<protein>
    <submittedName>
        <fullName evidence="4">Glycosyltransferase, family 8</fullName>
    </submittedName>
</protein>